<sequence>MFVLAIEEAPGRDVSALNEWRDLAAWRDELRGTRGRAVGHSHGGGIFVSWLESDEQLEEKRNGKRAVGAGEGRWCLKEGSLPEGFFRPIECSMKWGLDNRLLILFLACSAFRAPPLLAFGKNTYHCFSNYQEALKCFSSEWFLNVTPYRILGGEAQMVQIMLKPQEKIIAKPGSTCYMSGSTQMENVYISKNEVGMWQWAFGKAAASVVLLNQGSGDGFVGIVAPSLAKIFPIDSAIRCGRVGQASMAFLVLDGREMMVDECKWSFQEENFKE</sequence>
<comment type="caution">
    <text evidence="1">The sequence shown here is derived from an EMBL/GenBank/DDBJ whole genome shotgun (WGS) entry which is preliminary data.</text>
</comment>
<proteinExistence type="predicted"/>
<dbReference type="Proteomes" id="UP000288805">
    <property type="component" value="Unassembled WGS sequence"/>
</dbReference>
<evidence type="ECO:0000313" key="1">
    <source>
        <dbReference type="EMBL" id="RVW21536.1"/>
    </source>
</evidence>
<gene>
    <name evidence="1" type="ORF">CK203_110913</name>
</gene>
<organism evidence="1 2">
    <name type="scientific">Vitis vinifera</name>
    <name type="common">Grape</name>
    <dbReference type="NCBI Taxonomy" id="29760"/>
    <lineage>
        <taxon>Eukaryota</taxon>
        <taxon>Viridiplantae</taxon>
        <taxon>Streptophyta</taxon>
        <taxon>Embryophyta</taxon>
        <taxon>Tracheophyta</taxon>
        <taxon>Spermatophyta</taxon>
        <taxon>Magnoliopsida</taxon>
        <taxon>eudicotyledons</taxon>
        <taxon>Gunneridae</taxon>
        <taxon>Pentapetalae</taxon>
        <taxon>rosids</taxon>
        <taxon>Vitales</taxon>
        <taxon>Vitaceae</taxon>
        <taxon>Viteae</taxon>
        <taxon>Vitis</taxon>
    </lineage>
</organism>
<dbReference type="InterPro" id="IPR016031">
    <property type="entry name" value="Trp_RNA-bd_attenuator-like_dom"/>
</dbReference>
<dbReference type="InterPro" id="IPR002838">
    <property type="entry name" value="AIM24"/>
</dbReference>
<dbReference type="PANTHER" id="PTHR43657">
    <property type="entry name" value="TRYPTOPHAN RNA-BINDING ATTENUATOR PROTEIN-LIKE PROTEIN"/>
    <property type="match status" value="1"/>
</dbReference>
<dbReference type="AlphaFoldDB" id="A0A438CED9"/>
<dbReference type="Pfam" id="PF01987">
    <property type="entry name" value="AIM24"/>
    <property type="match status" value="1"/>
</dbReference>
<dbReference type="Gene3D" id="3.60.160.10">
    <property type="entry name" value="Mitochondrial biogenesis AIM24"/>
    <property type="match status" value="1"/>
</dbReference>
<protein>
    <submittedName>
        <fullName evidence="1">Uncharacterized protein</fullName>
    </submittedName>
</protein>
<dbReference type="SUPFAM" id="SSF51219">
    <property type="entry name" value="TRAP-like"/>
    <property type="match status" value="1"/>
</dbReference>
<dbReference type="EMBL" id="QGNW01002285">
    <property type="protein sequence ID" value="RVW21536.1"/>
    <property type="molecule type" value="Genomic_DNA"/>
</dbReference>
<reference evidence="1 2" key="1">
    <citation type="journal article" date="2018" name="PLoS Genet.">
        <title>Population sequencing reveals clonal diversity and ancestral inbreeding in the grapevine cultivar Chardonnay.</title>
        <authorList>
            <person name="Roach M.J."/>
            <person name="Johnson D.L."/>
            <person name="Bohlmann J."/>
            <person name="van Vuuren H.J."/>
            <person name="Jones S.J."/>
            <person name="Pretorius I.S."/>
            <person name="Schmidt S.A."/>
            <person name="Borneman A.R."/>
        </authorList>
    </citation>
    <scope>NUCLEOTIDE SEQUENCE [LARGE SCALE GENOMIC DNA]</scope>
    <source>
        <strain evidence="2">cv. Chardonnay</strain>
        <tissue evidence="1">Leaf</tissue>
    </source>
</reference>
<name>A0A438CED9_VITVI</name>
<evidence type="ECO:0000313" key="2">
    <source>
        <dbReference type="Proteomes" id="UP000288805"/>
    </source>
</evidence>
<dbReference type="PANTHER" id="PTHR43657:SF1">
    <property type="entry name" value="ALTERED INHERITANCE OF MITOCHONDRIA PROTEIN 24, MITOCHONDRIAL"/>
    <property type="match status" value="1"/>
</dbReference>
<dbReference type="InterPro" id="IPR036983">
    <property type="entry name" value="AIM24_sf"/>
</dbReference>
<accession>A0A438CED9</accession>